<dbReference type="GO" id="GO:0031390">
    <property type="term" value="C:Ctf18 RFC-like complex"/>
    <property type="evidence" value="ECO:0007669"/>
    <property type="project" value="InterPro"/>
</dbReference>
<dbReference type="Proteomes" id="UP000225277">
    <property type="component" value="Unassembled WGS sequence"/>
</dbReference>
<dbReference type="GO" id="GO:0000775">
    <property type="term" value="C:chromosome, centromeric region"/>
    <property type="evidence" value="ECO:0007669"/>
    <property type="project" value="TreeGrafter"/>
</dbReference>
<gene>
    <name evidence="3" type="ORF">RCC_00658</name>
</gene>
<reference evidence="3 4" key="1">
    <citation type="submission" date="2016-03" db="EMBL/GenBank/DDBJ databases">
        <authorList>
            <person name="Ploux O."/>
        </authorList>
    </citation>
    <scope>NUCLEOTIDE SEQUENCE [LARGE SCALE GENOMIC DNA]</scope>
    <source>
        <strain evidence="3 4">URUG2</strain>
    </source>
</reference>
<dbReference type="RefSeq" id="XP_023621582.1">
    <property type="nucleotide sequence ID" value="XM_023765814.1"/>
</dbReference>
<dbReference type="InterPro" id="IPR019128">
    <property type="entry name" value="Dcc1"/>
</dbReference>
<sequence length="352" mass="37879">MSTQDPTAGVPITVLPEYSLQHYRLLELPADLLELLSTSDHPPILQLKSKENSDGNAKDANAVLCTPEKTYDIRQVSSSNSVYLTKPHECADEGGGVPRTGIETVAKCSSTIELLPTKKQSAAPYIKAALPTYVSTGKYSSQNSTSRAELYSHIPLSQAECELGWSELACFESTSPQGCFVPSGQVKVQIWQAAITAATAEGTDLSSSFSKNDIPGYAVDLAEDWPTDLVAAVFAGVSQPIAETIVAVDKEKCIQFVGLSLLQARSEGRPTETAAFLKAWRDLMPESWRASCQLPVLKGSYTVQPGGNSITHTASVVDAKGAIVSPNDENETKTTLGAKRKWHEKFRASKRG</sequence>
<organism evidence="3 4">
    <name type="scientific">Ramularia collo-cygni</name>
    <dbReference type="NCBI Taxonomy" id="112498"/>
    <lineage>
        <taxon>Eukaryota</taxon>
        <taxon>Fungi</taxon>
        <taxon>Dikarya</taxon>
        <taxon>Ascomycota</taxon>
        <taxon>Pezizomycotina</taxon>
        <taxon>Dothideomycetes</taxon>
        <taxon>Dothideomycetidae</taxon>
        <taxon>Mycosphaerellales</taxon>
        <taxon>Mycosphaerellaceae</taxon>
        <taxon>Ramularia</taxon>
    </lineage>
</organism>
<dbReference type="STRING" id="112498.A0A2D3UPD0"/>
<proteinExistence type="inferred from homology"/>
<evidence type="ECO:0000256" key="2">
    <source>
        <dbReference type="ARBA" id="ARBA00022705"/>
    </source>
</evidence>
<dbReference type="PANTHER" id="PTHR13395:SF6">
    <property type="entry name" value="SISTER CHROMATID COHESION PROTEIN DCC1"/>
    <property type="match status" value="1"/>
</dbReference>
<evidence type="ECO:0000313" key="3">
    <source>
        <dbReference type="EMBL" id="CZT14685.1"/>
    </source>
</evidence>
<accession>A0A2D3UPD0</accession>
<protein>
    <recommendedName>
        <fullName evidence="5">Sister chromatid cohesion protein Dcc1</fullName>
    </recommendedName>
</protein>
<dbReference type="EMBL" id="FJUY01000001">
    <property type="protein sequence ID" value="CZT14685.1"/>
    <property type="molecule type" value="Genomic_DNA"/>
</dbReference>
<comment type="similarity">
    <text evidence="1">Belongs to the DCC1 family.</text>
</comment>
<dbReference type="GO" id="GO:0000785">
    <property type="term" value="C:chromatin"/>
    <property type="evidence" value="ECO:0007669"/>
    <property type="project" value="TreeGrafter"/>
</dbReference>
<evidence type="ECO:0000313" key="4">
    <source>
        <dbReference type="Proteomes" id="UP000225277"/>
    </source>
</evidence>
<keyword evidence="2" id="KW-0235">DNA replication</keyword>
<dbReference type="Pfam" id="PF09724">
    <property type="entry name" value="Dcc1"/>
    <property type="match status" value="1"/>
</dbReference>
<dbReference type="GO" id="GO:0006260">
    <property type="term" value="P:DNA replication"/>
    <property type="evidence" value="ECO:0007669"/>
    <property type="project" value="UniProtKB-KW"/>
</dbReference>
<dbReference type="PANTHER" id="PTHR13395">
    <property type="entry name" value="SISTER CHROMATID COHESION PROTEIN DCC1-RELATED"/>
    <property type="match status" value="1"/>
</dbReference>
<dbReference type="OrthoDB" id="5199543at2759"/>
<dbReference type="GeneID" id="35596023"/>
<dbReference type="AlphaFoldDB" id="A0A2D3UPD0"/>
<keyword evidence="4" id="KW-1185">Reference proteome</keyword>
<dbReference type="GO" id="GO:0034088">
    <property type="term" value="P:maintenance of mitotic sister chromatid cohesion"/>
    <property type="evidence" value="ECO:0007669"/>
    <property type="project" value="TreeGrafter"/>
</dbReference>
<name>A0A2D3UPD0_9PEZI</name>
<evidence type="ECO:0008006" key="5">
    <source>
        <dbReference type="Google" id="ProtNLM"/>
    </source>
</evidence>
<evidence type="ECO:0000256" key="1">
    <source>
        <dbReference type="ARBA" id="ARBA00007017"/>
    </source>
</evidence>